<keyword evidence="3" id="KW-0328">Glycosyltransferase</keyword>
<evidence type="ECO:0000256" key="4">
    <source>
        <dbReference type="ARBA" id="ARBA00022679"/>
    </source>
</evidence>
<dbReference type="Pfam" id="PF13231">
    <property type="entry name" value="PMT_2"/>
    <property type="match status" value="1"/>
</dbReference>
<dbReference type="GO" id="GO:0005886">
    <property type="term" value="C:plasma membrane"/>
    <property type="evidence" value="ECO:0007669"/>
    <property type="project" value="UniProtKB-SubCell"/>
</dbReference>
<feature type="transmembrane region" description="Helical" evidence="8">
    <location>
        <begin position="64"/>
        <end position="90"/>
    </location>
</feature>
<organism evidence="10 11">
    <name type="scientific">Candidatus Roizmanbacteria bacterium CG09_land_8_20_14_0_10_41_9</name>
    <dbReference type="NCBI Taxonomy" id="1974850"/>
    <lineage>
        <taxon>Bacteria</taxon>
        <taxon>Candidatus Roizmaniibacteriota</taxon>
    </lineage>
</organism>
<dbReference type="EMBL" id="PEZG01000007">
    <property type="protein sequence ID" value="PIS16088.1"/>
    <property type="molecule type" value="Genomic_DNA"/>
</dbReference>
<evidence type="ECO:0000256" key="2">
    <source>
        <dbReference type="ARBA" id="ARBA00022475"/>
    </source>
</evidence>
<evidence type="ECO:0000256" key="7">
    <source>
        <dbReference type="ARBA" id="ARBA00023136"/>
    </source>
</evidence>
<evidence type="ECO:0000256" key="6">
    <source>
        <dbReference type="ARBA" id="ARBA00022989"/>
    </source>
</evidence>
<keyword evidence="4" id="KW-0808">Transferase</keyword>
<evidence type="ECO:0000256" key="5">
    <source>
        <dbReference type="ARBA" id="ARBA00022692"/>
    </source>
</evidence>
<proteinExistence type="predicted"/>
<sequence length="442" mass="51843">MRKKLLFIFLIAFLIRLIALDQSLWLDEGVTARVVQSYNFLGILKHFSPFDFHPPLYYFFMKTWVLMFGTSVISLRLPSVLFSLLTGYVVYRIGKKLKSESLGFWSSVFFLFNPLILYYSQEARMYIMATFLLTASFLVFLDLDKRGVPVQSLFWFNVLTLLGFLTFYGSVFFIGTFYLVLLFKKKYRLLFLTLPGMVISMLSVFPLLSQQLEHSAEALHVVKNWSLVLGRAEVKNILLIPLKFTVGRISFYPKYLYYLVSGLCTFFVFYFVLKGFFMKKRIALFFFAPLLFGFVISFFTPLLQYFRFLYVIPVMCILIALGTKKEWQRALVAFMFLSFSLAYVLFPNFHREDWGSLASSLPRKAIVYMIPSSADALTYYRKDLSIKDVRNIDGEESKMIVIPYTSEIYGLDLVNVMNGFHYRSAKKENYRELTVEYWLRRD</sequence>
<evidence type="ECO:0000313" key="10">
    <source>
        <dbReference type="EMBL" id="PIS16088.1"/>
    </source>
</evidence>
<feature type="transmembrane region" description="Helical" evidence="8">
    <location>
        <begin position="330"/>
        <end position="349"/>
    </location>
</feature>
<dbReference type="AlphaFoldDB" id="A0A2H0WVY6"/>
<feature type="transmembrane region" description="Helical" evidence="8">
    <location>
        <begin position="155"/>
        <end position="181"/>
    </location>
</feature>
<feature type="domain" description="Glycosyltransferase RgtA/B/C/D-like" evidence="9">
    <location>
        <begin position="53"/>
        <end position="208"/>
    </location>
</feature>
<feature type="transmembrane region" description="Helical" evidence="8">
    <location>
        <begin position="187"/>
        <end position="208"/>
    </location>
</feature>
<evidence type="ECO:0000256" key="3">
    <source>
        <dbReference type="ARBA" id="ARBA00022676"/>
    </source>
</evidence>
<protein>
    <recommendedName>
        <fullName evidence="9">Glycosyltransferase RgtA/B/C/D-like domain-containing protein</fullName>
    </recommendedName>
</protein>
<keyword evidence="5 8" id="KW-0812">Transmembrane</keyword>
<dbReference type="InterPro" id="IPR050297">
    <property type="entry name" value="LipidA_mod_glycosyltrf_83"/>
</dbReference>
<gene>
    <name evidence="10" type="ORF">COT62_00240</name>
</gene>
<accession>A0A2H0WVY6</accession>
<keyword evidence="7 8" id="KW-0472">Membrane</keyword>
<dbReference type="InterPro" id="IPR038731">
    <property type="entry name" value="RgtA/B/C-like"/>
</dbReference>
<evidence type="ECO:0000256" key="8">
    <source>
        <dbReference type="SAM" id="Phobius"/>
    </source>
</evidence>
<feature type="transmembrane region" description="Helical" evidence="8">
    <location>
        <begin position="125"/>
        <end position="143"/>
    </location>
</feature>
<evidence type="ECO:0000313" key="11">
    <source>
        <dbReference type="Proteomes" id="UP000231198"/>
    </source>
</evidence>
<evidence type="ECO:0000259" key="9">
    <source>
        <dbReference type="Pfam" id="PF13231"/>
    </source>
</evidence>
<dbReference type="PANTHER" id="PTHR33908">
    <property type="entry name" value="MANNOSYLTRANSFERASE YKCB-RELATED"/>
    <property type="match status" value="1"/>
</dbReference>
<feature type="transmembrane region" description="Helical" evidence="8">
    <location>
        <begin position="282"/>
        <end position="299"/>
    </location>
</feature>
<dbReference type="Proteomes" id="UP000231198">
    <property type="component" value="Unassembled WGS sequence"/>
</dbReference>
<dbReference type="PANTHER" id="PTHR33908:SF11">
    <property type="entry name" value="MEMBRANE PROTEIN"/>
    <property type="match status" value="1"/>
</dbReference>
<dbReference type="GO" id="GO:0009103">
    <property type="term" value="P:lipopolysaccharide biosynthetic process"/>
    <property type="evidence" value="ECO:0007669"/>
    <property type="project" value="UniProtKB-ARBA"/>
</dbReference>
<dbReference type="GO" id="GO:0016763">
    <property type="term" value="F:pentosyltransferase activity"/>
    <property type="evidence" value="ECO:0007669"/>
    <property type="project" value="TreeGrafter"/>
</dbReference>
<feature type="transmembrane region" description="Helical" evidence="8">
    <location>
        <begin position="305"/>
        <end position="323"/>
    </location>
</feature>
<keyword evidence="2" id="KW-1003">Cell membrane</keyword>
<evidence type="ECO:0000256" key="1">
    <source>
        <dbReference type="ARBA" id="ARBA00004651"/>
    </source>
</evidence>
<keyword evidence="6 8" id="KW-1133">Transmembrane helix</keyword>
<feature type="transmembrane region" description="Helical" evidence="8">
    <location>
        <begin position="255"/>
        <end position="273"/>
    </location>
</feature>
<name>A0A2H0WVY6_9BACT</name>
<reference evidence="11" key="1">
    <citation type="submission" date="2017-09" db="EMBL/GenBank/DDBJ databases">
        <title>Depth-based differentiation of microbial function through sediment-hosted aquifers and enrichment of novel symbionts in the deep terrestrial subsurface.</title>
        <authorList>
            <person name="Probst A.J."/>
            <person name="Ladd B."/>
            <person name="Jarett J.K."/>
            <person name="Geller-Mcgrath D.E."/>
            <person name="Sieber C.M.K."/>
            <person name="Emerson J.B."/>
            <person name="Anantharaman K."/>
            <person name="Thomas B.C."/>
            <person name="Malmstrom R."/>
            <person name="Stieglmeier M."/>
            <person name="Klingl A."/>
            <person name="Woyke T."/>
            <person name="Ryan C.M."/>
            <person name="Banfield J.F."/>
        </authorList>
    </citation>
    <scope>NUCLEOTIDE SEQUENCE [LARGE SCALE GENOMIC DNA]</scope>
</reference>
<comment type="caution">
    <text evidence="10">The sequence shown here is derived from an EMBL/GenBank/DDBJ whole genome shotgun (WGS) entry which is preliminary data.</text>
</comment>
<comment type="subcellular location">
    <subcellularLocation>
        <location evidence="1">Cell membrane</location>
        <topology evidence="1">Multi-pass membrane protein</topology>
    </subcellularLocation>
</comment>